<reference evidence="4" key="1">
    <citation type="journal article" date="2019" name="Int. J. Syst. Evol. Microbiol.">
        <title>The Global Catalogue of Microorganisms (GCM) 10K type strain sequencing project: providing services to taxonomists for standard genome sequencing and annotation.</title>
        <authorList>
            <consortium name="The Broad Institute Genomics Platform"/>
            <consortium name="The Broad Institute Genome Sequencing Center for Infectious Disease"/>
            <person name="Wu L."/>
            <person name="Ma J."/>
        </authorList>
    </citation>
    <scope>NUCLEOTIDE SEQUENCE [LARGE SCALE GENOMIC DNA]</scope>
    <source>
        <strain evidence="4">JCM 17983</strain>
    </source>
</reference>
<proteinExistence type="predicted"/>
<dbReference type="Proteomes" id="UP001500457">
    <property type="component" value="Unassembled WGS sequence"/>
</dbReference>
<feature type="compositionally biased region" description="Acidic residues" evidence="1">
    <location>
        <begin position="1"/>
        <end position="11"/>
    </location>
</feature>
<dbReference type="InterPro" id="IPR005543">
    <property type="entry name" value="PASTA_dom"/>
</dbReference>
<dbReference type="Gene3D" id="3.30.10.20">
    <property type="match status" value="1"/>
</dbReference>
<evidence type="ECO:0000256" key="1">
    <source>
        <dbReference type="SAM" id="MobiDB-lite"/>
    </source>
</evidence>
<dbReference type="EMBL" id="BAABHQ010000004">
    <property type="protein sequence ID" value="GAA4870251.1"/>
    <property type="molecule type" value="Genomic_DNA"/>
</dbReference>
<organism evidence="3 4">
    <name type="scientific">Actinomycetospora straminea</name>
    <dbReference type="NCBI Taxonomy" id="663607"/>
    <lineage>
        <taxon>Bacteria</taxon>
        <taxon>Bacillati</taxon>
        <taxon>Actinomycetota</taxon>
        <taxon>Actinomycetes</taxon>
        <taxon>Pseudonocardiales</taxon>
        <taxon>Pseudonocardiaceae</taxon>
        <taxon>Actinomycetospora</taxon>
    </lineage>
</organism>
<protein>
    <recommendedName>
        <fullName evidence="2">PASTA domain-containing protein</fullName>
    </recommendedName>
</protein>
<dbReference type="CDD" id="cd06577">
    <property type="entry name" value="PASTA_pknB"/>
    <property type="match status" value="1"/>
</dbReference>
<feature type="domain" description="PASTA" evidence="2">
    <location>
        <begin position="28"/>
        <end position="88"/>
    </location>
</feature>
<gene>
    <name evidence="3" type="ORF">GCM10023203_19320</name>
</gene>
<accession>A0ABP9E5Y0</accession>
<evidence type="ECO:0000313" key="4">
    <source>
        <dbReference type="Proteomes" id="UP001500457"/>
    </source>
</evidence>
<keyword evidence="4" id="KW-1185">Reference proteome</keyword>
<evidence type="ECO:0000259" key="2">
    <source>
        <dbReference type="Pfam" id="PF03793"/>
    </source>
</evidence>
<dbReference type="Pfam" id="PF03793">
    <property type="entry name" value="PASTA"/>
    <property type="match status" value="1"/>
</dbReference>
<name>A0ABP9E5Y0_9PSEU</name>
<feature type="region of interest" description="Disordered" evidence="1">
    <location>
        <begin position="1"/>
        <end position="28"/>
    </location>
</feature>
<evidence type="ECO:0000313" key="3">
    <source>
        <dbReference type="EMBL" id="GAA4870251.1"/>
    </source>
</evidence>
<comment type="caution">
    <text evidence="3">The sequence shown here is derived from an EMBL/GenBank/DDBJ whole genome shotgun (WGS) entry which is preliminary data.</text>
</comment>
<sequence length="95" mass="9665">MEPTPEEDPVPDDVPATPVAAESGTTARVPELVGVPAAEAHDRALDAGLLAVPENAWHTAAGRAHIARQDPEPGTAVSTGSIVRIWIGTESGAPA</sequence>